<proteinExistence type="predicted"/>
<comment type="caution">
    <text evidence="1">The sequence shown here is derived from an EMBL/GenBank/DDBJ whole genome shotgun (WGS) entry which is preliminary data.</text>
</comment>
<organism evidence="1 2">
    <name type="scientific">Enterocloster clostridioformis</name>
    <dbReference type="NCBI Taxonomy" id="1531"/>
    <lineage>
        <taxon>Bacteria</taxon>
        <taxon>Bacillati</taxon>
        <taxon>Bacillota</taxon>
        <taxon>Clostridia</taxon>
        <taxon>Lachnospirales</taxon>
        <taxon>Lachnospiraceae</taxon>
        <taxon>Enterocloster</taxon>
    </lineage>
</organism>
<dbReference type="RefSeq" id="WP_002588605.1">
    <property type="nucleotide sequence ID" value="NZ_BJLB01000001.1"/>
</dbReference>
<sequence length="57" mass="6621">MDITVKDAIKELLNYPMDEKIKIETKKGRIVFEAFGIEGIFEATGKYPDKYLIIRLN</sequence>
<dbReference type="AlphaFoldDB" id="A0A829W5E0"/>
<evidence type="ECO:0000313" key="2">
    <source>
        <dbReference type="Proteomes" id="UP000315200"/>
    </source>
</evidence>
<reference evidence="1 2" key="1">
    <citation type="submission" date="2019-06" db="EMBL/GenBank/DDBJ databases">
        <title>Draft genome sequence of [Clostridium] clostridioforme NBRC 113352.</title>
        <authorList>
            <person name="Miura T."/>
            <person name="Furukawa M."/>
            <person name="Shimamura M."/>
            <person name="Ohyama Y."/>
            <person name="Yamazoe A."/>
            <person name="Kawasaki H."/>
        </authorList>
    </citation>
    <scope>NUCLEOTIDE SEQUENCE [LARGE SCALE GENOMIC DNA]</scope>
    <source>
        <strain evidence="1 2">NBRC 113352</strain>
    </source>
</reference>
<dbReference type="EMBL" id="BJLB01000001">
    <property type="protein sequence ID" value="GEA37525.1"/>
    <property type="molecule type" value="Genomic_DNA"/>
</dbReference>
<gene>
    <name evidence="1" type="ORF">Ccl03g_32380</name>
</gene>
<name>A0A829W5E0_9FIRM</name>
<dbReference type="Proteomes" id="UP000315200">
    <property type="component" value="Unassembled WGS sequence"/>
</dbReference>
<evidence type="ECO:0000313" key="1">
    <source>
        <dbReference type="EMBL" id="GEA37525.1"/>
    </source>
</evidence>
<protein>
    <submittedName>
        <fullName evidence="1">Uncharacterized protein</fullName>
    </submittedName>
</protein>
<accession>A0A829W5E0</accession>